<evidence type="ECO:0000313" key="2">
    <source>
        <dbReference type="Proteomes" id="UP000465812"/>
    </source>
</evidence>
<keyword evidence="2" id="KW-1185">Reference proteome</keyword>
<gene>
    <name evidence="1" type="ORF">MMAN_00670</name>
</gene>
<accession>A0ABN6A2L7</accession>
<protein>
    <submittedName>
        <fullName evidence="1">Uncharacterized protein</fullName>
    </submittedName>
</protein>
<organism evidence="1 2">
    <name type="scientific">Mycobacterium mantenii</name>
    <dbReference type="NCBI Taxonomy" id="560555"/>
    <lineage>
        <taxon>Bacteria</taxon>
        <taxon>Bacillati</taxon>
        <taxon>Actinomycetota</taxon>
        <taxon>Actinomycetes</taxon>
        <taxon>Mycobacteriales</taxon>
        <taxon>Mycobacteriaceae</taxon>
        <taxon>Mycobacterium</taxon>
        <taxon>Mycobacterium avium complex (MAC)</taxon>
    </lineage>
</organism>
<proteinExistence type="predicted"/>
<sequence length="72" mass="7629">MAAVHQRVAPRALVDLAVRTLCQVTLGVAGDLSHVRVVGLGELSPPFGLWHARDTGTLIVNLGIQVIHQLNG</sequence>
<dbReference type="EMBL" id="AP022590">
    <property type="protein sequence ID" value="BBY35933.1"/>
    <property type="molecule type" value="Genomic_DNA"/>
</dbReference>
<name>A0ABN6A2L7_MYCNT</name>
<dbReference type="Proteomes" id="UP000465812">
    <property type="component" value="Chromosome"/>
</dbReference>
<evidence type="ECO:0000313" key="1">
    <source>
        <dbReference type="EMBL" id="BBY35933.1"/>
    </source>
</evidence>
<reference evidence="1 2" key="1">
    <citation type="journal article" date="2019" name="Emerg. Microbes Infect.">
        <title>Comprehensive subspecies identification of 175 nontuberculous mycobacteria species based on 7547 genomic profiles.</title>
        <authorList>
            <person name="Matsumoto Y."/>
            <person name="Kinjo T."/>
            <person name="Motooka D."/>
            <person name="Nabeya D."/>
            <person name="Jung N."/>
            <person name="Uechi K."/>
            <person name="Horii T."/>
            <person name="Iida T."/>
            <person name="Fujita J."/>
            <person name="Nakamura S."/>
        </authorList>
    </citation>
    <scope>NUCLEOTIDE SEQUENCE [LARGE SCALE GENOMIC DNA]</scope>
    <source>
        <strain evidence="1 2">JCM 18113</strain>
    </source>
</reference>